<comment type="caution">
    <text evidence="1">The sequence shown here is derived from an EMBL/GenBank/DDBJ whole genome shotgun (WGS) entry which is preliminary data.</text>
</comment>
<evidence type="ECO:0000313" key="1">
    <source>
        <dbReference type="EMBL" id="RTE73600.1"/>
    </source>
</evidence>
<name>A0A430LD02_9HYPO</name>
<dbReference type="EMBL" id="MIKF01000255">
    <property type="protein sequence ID" value="RTE73600.1"/>
    <property type="molecule type" value="Genomic_DNA"/>
</dbReference>
<sequence>MESDDTPQSESDRARDFIAKLSGKKGFVDKEYWDELSEAGRDKFQNAIGSLQSTLEPAIKALAQSLYSSTARFVFELLQNAEDNSFVYAEGRPYISFHLSKDQLVIECNEDGFTPANLEAICSIGQSSKLATKGYIGEKGIGFKSVFMAAWKVHIQSGPYSFYFKHLPSDSGMGMVTPVWQEPTEELPRHMTRMTLDLHTEGDPQSILAQRHSIRQQLCKLNGNILLFMKKLEEIRIIIDENESKTSTVFTKSETDDGNTKILRTVTQEDSDSLESSSTLYHITKHQVHDLAKNENRTYSEEEDRLKEYSTAEVVLAFPLTPEHEPIIESQEVFAYLPVQVAGFSFLIQSDFMTNASREGIFTTAAGNIGLRDGIAVAFIEAALEFCNHETLQYTWMKFLPNKNKVHSDFWSTLVTNIETKVRETPLIRPDSGGPLRLITSLRNLRPALADEENNLLLRDLTPELSISRHYERSSLAILYGLGLLTFQWQEFIRMVDQDLQSSDSWIKFRVSDGSLQTRVANLLQDYYTNTKWSQTRSMIERLPIIPLQDGRWLAATSEEKVFFPDTAGLTVPEDLGFNLIESSAASQSERRKLFEILGIKSLNVSTVRERIFQRHIESYWQVGGRKIKFYEQQLKFLYSTHDNSIHGRDGYPKVILINDSGQRLRAPECDVYLPDDNPLGPRELLKPIVCNDDCSKEAPGFKVDFIHEMYLQDVPQPPQKNSLAWRDWLVQVMGVRRLLRLVNKYSSPTDLSQACYYVAEHRPEKFLAFLVHHWPKEGFIINFNTELQQKLRKIKVLCQGGQMIELEETFLPYPDLLSLSERFLAGKADFQFLQLEQPIERKDYARDWTFLTGSLGIKSTDTLVFYLGILFAFSTVKSLTEDDFRRVFELYSVIYGKYLQLPFKDSSTQIIQSAMSHSHP</sequence>
<reference evidence="1 2" key="1">
    <citation type="submission" date="2017-06" db="EMBL/GenBank/DDBJ databases">
        <title>Comparative genomic analysis of Ambrosia Fusariam Clade fungi.</title>
        <authorList>
            <person name="Stajich J.E."/>
            <person name="Carrillo J."/>
            <person name="Kijimoto T."/>
            <person name="Eskalen A."/>
            <person name="O'Donnell K."/>
            <person name="Kasson M."/>
        </authorList>
    </citation>
    <scope>NUCLEOTIDE SEQUENCE [LARGE SCALE GENOMIC DNA]</scope>
    <source>
        <strain evidence="1 2">UCR1854</strain>
    </source>
</reference>
<protein>
    <submittedName>
        <fullName evidence="1">Uncharacterized protein</fullName>
    </submittedName>
</protein>
<dbReference type="PANTHER" id="PTHR32387:SF0">
    <property type="entry name" value="PROTEIN NO VEIN"/>
    <property type="match status" value="1"/>
</dbReference>
<dbReference type="AlphaFoldDB" id="A0A430LD02"/>
<dbReference type="InterPro" id="IPR052957">
    <property type="entry name" value="Auxin_embryo_med"/>
</dbReference>
<accession>A0A430LD02</accession>
<evidence type="ECO:0000313" key="2">
    <source>
        <dbReference type="Proteomes" id="UP000287124"/>
    </source>
</evidence>
<proteinExistence type="predicted"/>
<keyword evidence="2" id="KW-1185">Reference proteome</keyword>
<dbReference type="NCBIfam" id="NF047352">
    <property type="entry name" value="P_loop_sacsin"/>
    <property type="match status" value="1"/>
</dbReference>
<dbReference type="InterPro" id="IPR036890">
    <property type="entry name" value="HATPase_C_sf"/>
</dbReference>
<dbReference type="SUPFAM" id="SSF55874">
    <property type="entry name" value="ATPase domain of HSP90 chaperone/DNA topoisomerase II/histidine kinase"/>
    <property type="match status" value="1"/>
</dbReference>
<dbReference type="Proteomes" id="UP000287124">
    <property type="component" value="Unassembled WGS sequence"/>
</dbReference>
<gene>
    <name evidence="1" type="ORF">BHE90_011963</name>
</gene>
<dbReference type="Gene3D" id="3.30.565.10">
    <property type="entry name" value="Histidine kinase-like ATPase, C-terminal domain"/>
    <property type="match status" value="1"/>
</dbReference>
<organism evidence="1 2">
    <name type="scientific">Fusarium euwallaceae</name>
    <dbReference type="NCBI Taxonomy" id="1147111"/>
    <lineage>
        <taxon>Eukaryota</taxon>
        <taxon>Fungi</taxon>
        <taxon>Dikarya</taxon>
        <taxon>Ascomycota</taxon>
        <taxon>Pezizomycotina</taxon>
        <taxon>Sordariomycetes</taxon>
        <taxon>Hypocreomycetidae</taxon>
        <taxon>Hypocreales</taxon>
        <taxon>Nectriaceae</taxon>
        <taxon>Fusarium</taxon>
        <taxon>Fusarium solani species complex</taxon>
    </lineage>
</organism>
<dbReference type="PANTHER" id="PTHR32387">
    <property type="entry name" value="WU:FJ29H11"/>
    <property type="match status" value="1"/>
</dbReference>